<keyword evidence="8" id="KW-0820">tRNA-binding</keyword>
<dbReference type="InterPro" id="IPR004659">
    <property type="entry name" value="RNase_E/G"/>
</dbReference>
<feature type="compositionally biased region" description="Acidic residues" evidence="9">
    <location>
        <begin position="806"/>
        <end position="829"/>
    </location>
</feature>
<dbReference type="InterPro" id="IPR028878">
    <property type="entry name" value="RNase_E"/>
</dbReference>
<feature type="compositionally biased region" description="Basic and acidic residues" evidence="9">
    <location>
        <begin position="124"/>
        <end position="134"/>
    </location>
</feature>
<evidence type="ECO:0000256" key="9">
    <source>
        <dbReference type="SAM" id="MobiDB-lite"/>
    </source>
</evidence>
<name>A0A8J6PTD9_9HYPH</name>
<keyword evidence="8" id="KW-0699">rRNA-binding</keyword>
<feature type="binding site" evidence="8">
    <location>
        <position position="523"/>
    </location>
    <ligand>
        <name>Mg(2+)</name>
        <dbReference type="ChEBI" id="CHEBI:18420"/>
        <note>catalytic</note>
    </ligand>
</feature>
<keyword evidence="5 8" id="KW-0378">Hydrolase</keyword>
<feature type="domain" description="RNase E/G thioredoxin-like" evidence="11">
    <location>
        <begin position="580"/>
        <end position="664"/>
    </location>
</feature>
<comment type="caution">
    <text evidence="12">The sequence shown here is derived from an EMBL/GenBank/DDBJ whole genome shotgun (WGS) entry which is preliminary data.</text>
</comment>
<feature type="compositionally biased region" description="Basic residues" evidence="9">
    <location>
        <begin position="112"/>
        <end position="123"/>
    </location>
</feature>
<evidence type="ECO:0000256" key="7">
    <source>
        <dbReference type="ARBA" id="ARBA00022884"/>
    </source>
</evidence>
<evidence type="ECO:0000256" key="2">
    <source>
        <dbReference type="ARBA" id="ARBA00022722"/>
    </source>
</evidence>
<feature type="compositionally biased region" description="Acidic residues" evidence="9">
    <location>
        <begin position="755"/>
        <end position="770"/>
    </location>
</feature>
<dbReference type="InterPro" id="IPR048583">
    <property type="entry name" value="RNase_E_G_thioredoxin-like"/>
</dbReference>
<keyword evidence="8" id="KW-0819">tRNA processing</keyword>
<protein>
    <recommendedName>
        <fullName evidence="8">Ribonuclease E</fullName>
        <shortName evidence="8">RNase E</shortName>
        <ecNumber evidence="8">3.1.26.12</ecNumber>
    </recommendedName>
</protein>
<keyword evidence="8" id="KW-0862">Zinc</keyword>
<proteinExistence type="inferred from homology"/>
<dbReference type="AlphaFoldDB" id="A0A8J6PTD9"/>
<evidence type="ECO:0000256" key="5">
    <source>
        <dbReference type="ARBA" id="ARBA00022801"/>
    </source>
</evidence>
<keyword evidence="3 8" id="KW-0479">Metal-binding</keyword>
<evidence type="ECO:0000256" key="3">
    <source>
        <dbReference type="ARBA" id="ARBA00022723"/>
    </source>
</evidence>
<dbReference type="Gene3D" id="2.40.50.140">
    <property type="entry name" value="Nucleic acid-binding proteins"/>
    <property type="match status" value="1"/>
</dbReference>
<feature type="compositionally biased region" description="Basic residues" evidence="9">
    <location>
        <begin position="788"/>
        <end position="800"/>
    </location>
</feature>
<gene>
    <name evidence="8" type="primary">rne</name>
    <name evidence="12" type="ORF">ICI42_10235</name>
</gene>
<dbReference type="Gene3D" id="3.40.1260.20">
    <property type="entry name" value="Ribonuclease E, catalytic domain"/>
    <property type="match status" value="1"/>
</dbReference>
<feature type="compositionally biased region" description="Low complexity" evidence="9">
    <location>
        <begin position="916"/>
        <end position="953"/>
    </location>
</feature>
<keyword evidence="8" id="KW-0997">Cell inner membrane</keyword>
<keyword evidence="1 8" id="KW-0963">Cytoplasm</keyword>
<evidence type="ECO:0000259" key="11">
    <source>
        <dbReference type="Pfam" id="PF20833"/>
    </source>
</evidence>
<dbReference type="Pfam" id="PF10150">
    <property type="entry name" value="RNase_E_G"/>
    <property type="match status" value="1"/>
</dbReference>
<accession>A0A8J6PTD9</accession>
<feature type="region of interest" description="Required for zinc-mediated homotetramerization and catalytic activity" evidence="8">
    <location>
        <begin position="581"/>
        <end position="584"/>
    </location>
</feature>
<dbReference type="PANTHER" id="PTHR30001">
    <property type="entry name" value="RIBONUCLEASE"/>
    <property type="match status" value="1"/>
</dbReference>
<comment type="cofactor">
    <cofactor evidence="8">
        <name>Zn(2+)</name>
        <dbReference type="ChEBI" id="CHEBI:29105"/>
    </cofactor>
    <text evidence="8">Binds 2 Zn(2+) ions per homotetramer.</text>
</comment>
<comment type="subcellular location">
    <subcellularLocation>
        <location evidence="8">Cytoplasm</location>
    </subcellularLocation>
    <subcellularLocation>
        <location evidence="8">Cell inner membrane</location>
        <topology evidence="8">Peripheral membrane protein</topology>
        <orientation evidence="8">Cytoplasmic side</orientation>
    </subcellularLocation>
</comment>
<comment type="subunit">
    <text evidence="8">Homotetramer formed by a dimer of dimers.</text>
</comment>
<feature type="domain" description="RNA-binding protein AU-1/Ribonuclease E/G" evidence="10">
    <location>
        <begin position="298"/>
        <end position="568"/>
    </location>
</feature>
<feature type="region of interest" description="Disordered" evidence="9">
    <location>
        <begin position="695"/>
        <end position="976"/>
    </location>
</feature>
<feature type="compositionally biased region" description="Basic and acidic residues" evidence="9">
    <location>
        <begin position="212"/>
        <end position="229"/>
    </location>
</feature>
<keyword evidence="8" id="KW-1003">Cell membrane</keyword>
<evidence type="ECO:0000256" key="6">
    <source>
        <dbReference type="ARBA" id="ARBA00022842"/>
    </source>
</evidence>
<comment type="similarity">
    <text evidence="8">Belongs to the RNase E/G family. RNase E subfamily.</text>
</comment>
<evidence type="ECO:0000256" key="8">
    <source>
        <dbReference type="HAMAP-Rule" id="MF_00970"/>
    </source>
</evidence>
<reference evidence="12" key="1">
    <citation type="submission" date="2020-09" db="EMBL/GenBank/DDBJ databases">
        <title>Genome seq and assembly of Tianweitania sp.</title>
        <authorList>
            <person name="Chhetri G."/>
        </authorList>
    </citation>
    <scope>NUCLEOTIDE SEQUENCE</scope>
    <source>
        <strain evidence="12">Rool2</strain>
    </source>
</reference>
<dbReference type="EMBL" id="JACVVX010000002">
    <property type="protein sequence ID" value="MBD0415034.1"/>
    <property type="molecule type" value="Genomic_DNA"/>
</dbReference>
<feature type="compositionally biased region" description="Low complexity" evidence="9">
    <location>
        <begin position="169"/>
        <end position="184"/>
    </location>
</feature>
<dbReference type="GO" id="GO:0005737">
    <property type="term" value="C:cytoplasm"/>
    <property type="evidence" value="ECO:0007669"/>
    <property type="project" value="UniProtKB-SubCell"/>
</dbReference>
<feature type="region of interest" description="Disordered" evidence="9">
    <location>
        <begin position="93"/>
        <end position="259"/>
    </location>
</feature>
<feature type="compositionally biased region" description="Low complexity" evidence="9">
    <location>
        <begin position="875"/>
        <end position="885"/>
    </location>
</feature>
<dbReference type="GO" id="GO:0006402">
    <property type="term" value="P:mRNA catabolic process"/>
    <property type="evidence" value="ECO:0007669"/>
    <property type="project" value="UniProtKB-UniRule"/>
</dbReference>
<dbReference type="GO" id="GO:0008270">
    <property type="term" value="F:zinc ion binding"/>
    <property type="evidence" value="ECO:0007669"/>
    <property type="project" value="UniProtKB-UniRule"/>
</dbReference>
<feature type="compositionally biased region" description="Low complexity" evidence="9">
    <location>
        <begin position="706"/>
        <end position="721"/>
    </location>
</feature>
<dbReference type="GO" id="GO:0000287">
    <property type="term" value="F:magnesium ion binding"/>
    <property type="evidence" value="ECO:0007669"/>
    <property type="project" value="UniProtKB-UniRule"/>
</dbReference>
<keyword evidence="13" id="KW-1185">Reference proteome</keyword>
<feature type="binding site" evidence="8">
    <location>
        <position position="480"/>
    </location>
    <ligand>
        <name>Mg(2+)</name>
        <dbReference type="ChEBI" id="CHEBI:18420"/>
        <note>catalytic</note>
    </ligand>
</feature>
<dbReference type="InterPro" id="IPR019307">
    <property type="entry name" value="RNA-bd_AU-1/RNase_E/G"/>
</dbReference>
<dbReference type="PANTHER" id="PTHR30001:SF1">
    <property type="entry name" value="RIBONUCLEASE E_G-LIKE PROTEIN, CHLOROPLASTIC"/>
    <property type="match status" value="1"/>
</dbReference>
<dbReference type="SUPFAM" id="SSF50249">
    <property type="entry name" value="Nucleic acid-binding proteins"/>
    <property type="match status" value="1"/>
</dbReference>
<keyword evidence="7 8" id="KW-0694">RNA-binding</keyword>
<evidence type="ECO:0000313" key="13">
    <source>
        <dbReference type="Proteomes" id="UP000643405"/>
    </source>
</evidence>
<dbReference type="GO" id="GO:0019843">
    <property type="term" value="F:rRNA binding"/>
    <property type="evidence" value="ECO:0007669"/>
    <property type="project" value="UniProtKB-KW"/>
</dbReference>
<dbReference type="GO" id="GO:0008995">
    <property type="term" value="F:ribonuclease E activity"/>
    <property type="evidence" value="ECO:0007669"/>
    <property type="project" value="UniProtKB-EC"/>
</dbReference>
<dbReference type="GO" id="GO:0000049">
    <property type="term" value="F:tRNA binding"/>
    <property type="evidence" value="ECO:0007669"/>
    <property type="project" value="UniProtKB-KW"/>
</dbReference>
<dbReference type="InterPro" id="IPR012340">
    <property type="entry name" value="NA-bd_OB-fold"/>
</dbReference>
<feature type="compositionally biased region" description="Polar residues" evidence="9">
    <location>
        <begin position="744"/>
        <end position="754"/>
    </location>
</feature>
<sequence length="976" mass="107815">MANKMLIDASHPEETRVVVTRGNRIEEFDFESQDKKQLKGNIYLARVTRVEPSLQAAFVEYGGNRHGFLAFSEIHPDYYQIPVADRQALLRAEAQEAEDEDAEDEDGEDRGRGRRNKRRGRNRGRSEDENKPAEASDASESDSDGNAEATPGETDDTVLDVAAESNEAAPAGDSDQPDGDGQSGNDEPSSDDGETSGPKSIAAAVEVDEISEAPRGDKQESDEVNHGTVEEISSSNDDDHEIESVGAEDAIEEARDRRRPVRRHYKIQEVIKRRQILLVQVVKEERGNKGAALTTYLSLAGRYSVLMPNTARGGGISRKITNAQDRKRLKEVVAELEVPKGMGVILRTAGESRTKAEIKRDYEYLMRLWENVRTLTLQSSAPALVYEEGSLIKRSVRDLYNKDIDEILVSGEEGYREAKDFMRMLMPSHAKVVQPYRDTTPILVRSGIEAQLDRMLQPQVTLKSGGYIIINQTEALVAIDVNSGRSTKEHSIEETALHTNLEAAEEVARQLRLRDLAGLIVIDFIDMEENRNNRAVEKKMKDCLKNDRARIQVGRISHFGLLEMSRQRIRASVLESTMKPCPHCGGTGHVRSDSSVALLVVRAIEESLLKDSRHHITVKTPVATALYILNHKRSSLVDLEKRFAVTITLEPDETVGAAHHAILRGAVAEKPLTTEVPTLVTYEEPEIEDEEIVEVEAEEEAEEQPVKAQPQSSAPQQANGDANRKRKRRRRRRGGRDRDDAATTEPNQTLTTGEVSDDDADGNAESQADEQEIKAGDDAEASDGEGVKKRRRGKRGGKRNRRDDDALSENGDDASADQDVSAAEEESAVDAEPVAEVQVEATDIEVVSTEPAEEEKPAEPVKKPRRSTRSKKAVAETVPGEATAAEAEEAPAEDAKPAKRRATRRKTTKEAEPAVEEAAAQAEAEDTTVQAEATEAAAQAEQPAEVEQPQVVEEQSEETGEEKPKKGGWWQRRGFF</sequence>
<dbReference type="Pfam" id="PF20833">
    <property type="entry name" value="RNase_E_G_Thio"/>
    <property type="match status" value="1"/>
</dbReference>
<feature type="compositionally biased region" description="Basic residues" evidence="9">
    <location>
        <begin position="724"/>
        <end position="735"/>
    </location>
</feature>
<dbReference type="NCBIfam" id="TIGR00757">
    <property type="entry name" value="RNaseEG"/>
    <property type="match status" value="1"/>
</dbReference>
<feature type="compositionally biased region" description="Basic residues" evidence="9">
    <location>
        <begin position="898"/>
        <end position="907"/>
    </location>
</feature>
<feature type="binding site" evidence="8">
    <location>
        <position position="584"/>
    </location>
    <ligand>
        <name>Zn(2+)</name>
        <dbReference type="ChEBI" id="CHEBI:29105"/>
        <note>ligand shared between dimeric partners</note>
    </ligand>
</feature>
<dbReference type="EC" id="3.1.26.12" evidence="8"/>
<feature type="compositionally biased region" description="Acidic residues" evidence="9">
    <location>
        <begin position="95"/>
        <end position="108"/>
    </location>
</feature>
<organism evidence="12 13">
    <name type="scientific">Oryzicola mucosus</name>
    <dbReference type="NCBI Taxonomy" id="2767425"/>
    <lineage>
        <taxon>Bacteria</taxon>
        <taxon>Pseudomonadati</taxon>
        <taxon>Pseudomonadota</taxon>
        <taxon>Alphaproteobacteria</taxon>
        <taxon>Hyphomicrobiales</taxon>
        <taxon>Phyllobacteriaceae</taxon>
        <taxon>Oryzicola</taxon>
    </lineage>
</organism>
<feature type="binding site" evidence="8">
    <location>
        <position position="581"/>
    </location>
    <ligand>
        <name>Zn(2+)</name>
        <dbReference type="ChEBI" id="CHEBI:29105"/>
        <note>ligand shared between dimeric partners</note>
    </ligand>
</feature>
<evidence type="ECO:0000313" key="12">
    <source>
        <dbReference type="EMBL" id="MBD0415034.1"/>
    </source>
</evidence>
<keyword evidence="2 8" id="KW-0540">Nuclease</keyword>
<comment type="cofactor">
    <cofactor evidence="8">
        <name>Mg(2+)</name>
        <dbReference type="ChEBI" id="CHEBI:18420"/>
    </cofactor>
    <text evidence="8">Binds 1 Mg(2+) ion per subunit.</text>
</comment>
<dbReference type="GO" id="GO:0009898">
    <property type="term" value="C:cytoplasmic side of plasma membrane"/>
    <property type="evidence" value="ECO:0007669"/>
    <property type="project" value="UniProtKB-UniRule"/>
</dbReference>
<evidence type="ECO:0000256" key="4">
    <source>
        <dbReference type="ARBA" id="ARBA00022759"/>
    </source>
</evidence>
<keyword evidence="8" id="KW-0698">rRNA processing</keyword>
<comment type="function">
    <text evidence="8">Endoribonuclease that plays a central role in RNA processing and decay. Required for the maturation of 5S and 16S rRNAs and the majority of tRNAs. Also involved in the degradation of most mRNAs.</text>
</comment>
<feature type="compositionally biased region" description="Basic residues" evidence="9">
    <location>
        <begin position="863"/>
        <end position="872"/>
    </location>
</feature>
<dbReference type="GO" id="GO:0006364">
    <property type="term" value="P:rRNA processing"/>
    <property type="evidence" value="ECO:0007669"/>
    <property type="project" value="UniProtKB-UniRule"/>
</dbReference>
<dbReference type="Proteomes" id="UP000643405">
    <property type="component" value="Unassembled WGS sequence"/>
</dbReference>
<evidence type="ECO:0000259" key="10">
    <source>
        <dbReference type="Pfam" id="PF10150"/>
    </source>
</evidence>
<keyword evidence="6 8" id="KW-0460">Magnesium</keyword>
<dbReference type="HAMAP" id="MF_00970">
    <property type="entry name" value="RNase_E"/>
    <property type="match status" value="1"/>
</dbReference>
<evidence type="ECO:0000256" key="1">
    <source>
        <dbReference type="ARBA" id="ARBA00022490"/>
    </source>
</evidence>
<keyword evidence="8" id="KW-0472">Membrane</keyword>
<comment type="catalytic activity">
    <reaction evidence="8">
        <text>Endonucleolytic cleavage of single-stranded RNA in A- and U-rich regions.</text>
        <dbReference type="EC" id="3.1.26.12"/>
    </reaction>
</comment>
<dbReference type="GO" id="GO:0008033">
    <property type="term" value="P:tRNA processing"/>
    <property type="evidence" value="ECO:0007669"/>
    <property type="project" value="UniProtKB-UniRule"/>
</dbReference>
<dbReference type="RefSeq" id="WP_188164430.1">
    <property type="nucleotide sequence ID" value="NZ_JACVVX010000002.1"/>
</dbReference>
<keyword evidence="4 8" id="KW-0255">Endonuclease</keyword>